<dbReference type="OrthoDB" id="4126315at2759"/>
<dbReference type="AlphaFoldDB" id="A0A1S7UIT9"/>
<protein>
    <submittedName>
        <fullName evidence="2">Putative C6 finger domain-containing protein</fullName>
    </submittedName>
</protein>
<feature type="domain" description="ABM" evidence="1">
    <location>
        <begin position="47"/>
        <end position="99"/>
    </location>
</feature>
<dbReference type="InterPro" id="IPR007138">
    <property type="entry name" value="ABM_dom"/>
</dbReference>
<evidence type="ECO:0000313" key="2">
    <source>
        <dbReference type="EMBL" id="GAP83134.2"/>
    </source>
</evidence>
<evidence type="ECO:0000313" key="3">
    <source>
        <dbReference type="Proteomes" id="UP000054516"/>
    </source>
</evidence>
<keyword evidence="3" id="KW-1185">Reference proteome</keyword>
<dbReference type="EMBL" id="DF977449">
    <property type="protein sequence ID" value="GAP83134.2"/>
    <property type="molecule type" value="Genomic_DNA"/>
</dbReference>
<evidence type="ECO:0000259" key="1">
    <source>
        <dbReference type="Pfam" id="PF03992"/>
    </source>
</evidence>
<name>A0A1S7UIT9_ROSNE</name>
<dbReference type="Pfam" id="PF03992">
    <property type="entry name" value="ABM"/>
    <property type="match status" value="1"/>
</dbReference>
<organism evidence="2">
    <name type="scientific">Rosellinia necatrix</name>
    <name type="common">White root-rot fungus</name>
    <dbReference type="NCBI Taxonomy" id="77044"/>
    <lineage>
        <taxon>Eukaryota</taxon>
        <taxon>Fungi</taxon>
        <taxon>Dikarya</taxon>
        <taxon>Ascomycota</taxon>
        <taxon>Pezizomycotina</taxon>
        <taxon>Sordariomycetes</taxon>
        <taxon>Xylariomycetidae</taxon>
        <taxon>Xylariales</taxon>
        <taxon>Xylariaceae</taxon>
        <taxon>Rosellinia</taxon>
    </lineage>
</organism>
<gene>
    <name evidence="2" type="ORF">SAMD00023353_0401350</name>
</gene>
<dbReference type="OMA" id="ITWVENW"/>
<dbReference type="Gene3D" id="3.30.70.100">
    <property type="match status" value="1"/>
</dbReference>
<sequence>MLQSSQQHLIPVAMPPSTATTTMATSNPIASPALPRKMPFTPGWSLHVTVYIAPENVDRFMAAFKPVFNRVIAEPECLFFEMYQSPQEPGKISWVENWSKSPEWFLENQVTKDYYKEYFAVTEAMFTKPREFQFLERVGPEYFMVKERPFAA</sequence>
<dbReference type="SUPFAM" id="SSF54909">
    <property type="entry name" value="Dimeric alpha+beta barrel"/>
    <property type="match status" value="1"/>
</dbReference>
<proteinExistence type="predicted"/>
<dbReference type="Proteomes" id="UP000054516">
    <property type="component" value="Unassembled WGS sequence"/>
</dbReference>
<accession>A0A1S7UIT9</accession>
<dbReference type="InterPro" id="IPR011008">
    <property type="entry name" value="Dimeric_a/b-barrel"/>
</dbReference>
<reference evidence="2" key="1">
    <citation type="submission" date="2016-03" db="EMBL/GenBank/DDBJ databases">
        <title>Draft genome sequence of Rosellinia necatrix.</title>
        <authorList>
            <person name="Kanematsu S."/>
        </authorList>
    </citation>
    <scope>NUCLEOTIDE SEQUENCE [LARGE SCALE GENOMIC DNA]</scope>
    <source>
        <strain evidence="2">W97</strain>
    </source>
</reference>